<feature type="transmembrane region" description="Helical" evidence="1">
    <location>
        <begin position="273"/>
        <end position="296"/>
    </location>
</feature>
<feature type="transmembrane region" description="Helical" evidence="1">
    <location>
        <begin position="9"/>
        <end position="34"/>
    </location>
</feature>
<dbReference type="Pfam" id="PF14257">
    <property type="entry name" value="DUF4349"/>
    <property type="match status" value="1"/>
</dbReference>
<evidence type="ECO:0000256" key="1">
    <source>
        <dbReference type="SAM" id="Phobius"/>
    </source>
</evidence>
<comment type="caution">
    <text evidence="3">The sequence shown here is derived from an EMBL/GenBank/DDBJ whole genome shotgun (WGS) entry which is preliminary data.</text>
</comment>
<dbReference type="InterPro" id="IPR025645">
    <property type="entry name" value="DUF4349"/>
</dbReference>
<evidence type="ECO:0000259" key="2">
    <source>
        <dbReference type="Pfam" id="PF14257"/>
    </source>
</evidence>
<protein>
    <recommendedName>
        <fullName evidence="2">DUF4349 domain-containing protein</fullName>
    </recommendedName>
</protein>
<reference evidence="3 4" key="1">
    <citation type="journal article" date="2015" name="Nature">
        <title>rRNA introns, odd ribosomes, and small enigmatic genomes across a large radiation of phyla.</title>
        <authorList>
            <person name="Brown C.T."/>
            <person name="Hug L.A."/>
            <person name="Thomas B.C."/>
            <person name="Sharon I."/>
            <person name="Castelle C.J."/>
            <person name="Singh A."/>
            <person name="Wilkins M.J."/>
            <person name="Williams K.H."/>
            <person name="Banfield J.F."/>
        </authorList>
    </citation>
    <scope>NUCLEOTIDE SEQUENCE [LARGE SCALE GENOMIC DNA]</scope>
</reference>
<keyword evidence="1" id="KW-0812">Transmembrane</keyword>
<feature type="domain" description="DUF4349" evidence="2">
    <location>
        <begin position="83"/>
        <end position="296"/>
    </location>
</feature>
<dbReference type="Proteomes" id="UP000034705">
    <property type="component" value="Unassembled WGS sequence"/>
</dbReference>
<keyword evidence="1" id="KW-1133">Transmembrane helix</keyword>
<accession>A0A0G1PKI2</accession>
<dbReference type="EMBL" id="LCMG01000010">
    <property type="protein sequence ID" value="KKU33329.1"/>
    <property type="molecule type" value="Genomic_DNA"/>
</dbReference>
<gene>
    <name evidence="3" type="ORF">UX45_C0010G0014</name>
</gene>
<keyword evidence="1" id="KW-0472">Membrane</keyword>
<organism evidence="3 4">
    <name type="scientific">Candidatus Uhrbacteria bacterium GW2011_GWF2_46_218</name>
    <dbReference type="NCBI Taxonomy" id="1619001"/>
    <lineage>
        <taxon>Bacteria</taxon>
        <taxon>Candidatus Uhriibacteriota</taxon>
    </lineage>
</organism>
<evidence type="ECO:0000313" key="3">
    <source>
        <dbReference type="EMBL" id="KKU33329.1"/>
    </source>
</evidence>
<evidence type="ECO:0000313" key="4">
    <source>
        <dbReference type="Proteomes" id="UP000034705"/>
    </source>
</evidence>
<proteinExistence type="predicted"/>
<dbReference type="AlphaFoldDB" id="A0A0G1PKI2"/>
<name>A0A0G1PKI2_9BACT</name>
<sequence length="307" mass="33835">MHKHLLRWILIPLGIIVAVIALVIFTAIVVRLSLVATGNVGSFQSESFGMFAGAASAPSTRSFVMNDSLVTYDEATSATDVSQKIIKTGSLTLIVDKVDEAITQTTELTSTLKGFVQSSYVNESENGTKTGSINIRIPSASFEAAIQSLKDLATFVSEESTTGTDVTEEYTDYMARLTTAQAQEAAYLLILNRATTVEEILKVQEALGEIRSEIEVLQGRINYLDDRTMYSTISVSLSEETLITLPSKEFRPWTTVKQAAQAFVVLGQNLINFGIWFVIVGGGLLFPILVLMWIIWKLARRHHHKKH</sequence>